<dbReference type="RefSeq" id="WP_239141607.1">
    <property type="nucleotide sequence ID" value="NZ_BONW01000037.1"/>
</dbReference>
<dbReference type="Pfam" id="PF13520">
    <property type="entry name" value="AA_permease_2"/>
    <property type="match status" value="1"/>
</dbReference>
<dbReference type="Proteomes" id="UP000646749">
    <property type="component" value="Unassembled WGS sequence"/>
</dbReference>
<evidence type="ECO:0000256" key="5">
    <source>
        <dbReference type="SAM" id="MobiDB-lite"/>
    </source>
</evidence>
<feature type="transmembrane region" description="Helical" evidence="6">
    <location>
        <begin position="406"/>
        <end position="427"/>
    </location>
</feature>
<name>A0ABQ4E9P0_9ACTN</name>
<dbReference type="PANTHER" id="PTHR47704:SF1">
    <property type="entry name" value="POTASSIUM TRANSPORTER KIMA"/>
    <property type="match status" value="1"/>
</dbReference>
<gene>
    <name evidence="7" type="ORF">Pen02_63210</name>
</gene>
<accession>A0ABQ4E9P0</accession>
<proteinExistence type="predicted"/>
<feature type="compositionally biased region" description="Basic and acidic residues" evidence="5">
    <location>
        <begin position="1"/>
        <end position="10"/>
    </location>
</feature>
<evidence type="ECO:0008006" key="9">
    <source>
        <dbReference type="Google" id="ProtNLM"/>
    </source>
</evidence>
<comment type="caution">
    <text evidence="7">The sequence shown here is derived from an EMBL/GenBank/DDBJ whole genome shotgun (WGS) entry which is preliminary data.</text>
</comment>
<feature type="transmembrane region" description="Helical" evidence="6">
    <location>
        <begin position="361"/>
        <end position="386"/>
    </location>
</feature>
<sequence>MAGRQERDGDGATPPEHPTITFSPSAEFPPLNETELAALHQVGRRWRTDLRDQPPRDARLPLDPSLEQYRHRPAPSRFHRLGRIEMFRTEQHGQLTATGSTSTTGTRLGRATGRVRRALLGPPLASAAVLQERMRKLVALPVLSSDLLSSVAYGPEAMLAILVLAGSGALGLSLPIAAALVVLMITVGASYRQTVYAYPHGAGSYLVASDSLGPRFGLTAAAGLILDYVLTVSVSVAAGLQAITSALPALTPFTVPLGLLVIAALLAGNLRGVRAAGKIFATPTYLFIAAILLLFAVGVVRAAERGFSPVPPPTVGAVEGLGLLVVLRAFASGATSMTGIEAVSNAVPVFKPVEWRQARTTLTWMIALLVVLFAGLTILIHLNGLVPRADETLLSQLAHRTFPHGPWYALIQATTAMVLLLAANTAFNDLPRLLFFMARDGYAPRRFLHLGDRLALSNGLVALAGAAALVFVAFGGYTQSLIPLYAVGVFLAFTLSQSGMVMHWRHHRERGWRRRAALNAFGALLSALVLVTAAITKFVAGAWVAVLAVPLLVLFCRHIRSHYDAMRQALALPPAVAEAHQSSGQGGGRARAPEPDTGQAAPGTAGGPDWQVAPGTAGGPDSAEGSEEARPNQVRETSGPGDLRVDLTPGEVRHLVVVPVARLNLAALRALAYATSLGQPTFAVHLSPEQEEADRFRRQWETWGDHLRLETIISPYRTVIGPLAQYVEALHSVRPEVTLTVVVPEIVVRHLWHHLLHTRTELRLRRALRDVPGVVITSVPVHLPE</sequence>
<reference evidence="7 8" key="1">
    <citation type="submission" date="2021-01" db="EMBL/GenBank/DDBJ databases">
        <title>Whole genome shotgun sequence of Plantactinospora endophytica NBRC 110450.</title>
        <authorList>
            <person name="Komaki H."/>
            <person name="Tamura T."/>
        </authorList>
    </citation>
    <scope>NUCLEOTIDE SEQUENCE [LARGE SCALE GENOMIC DNA]</scope>
    <source>
        <strain evidence="7 8">NBRC 110450</strain>
    </source>
</reference>
<evidence type="ECO:0000256" key="1">
    <source>
        <dbReference type="ARBA" id="ARBA00004141"/>
    </source>
</evidence>
<keyword evidence="4 6" id="KW-0472">Membrane</keyword>
<evidence type="ECO:0000256" key="4">
    <source>
        <dbReference type="ARBA" id="ARBA00023136"/>
    </source>
</evidence>
<dbReference type="Gene3D" id="1.20.1740.10">
    <property type="entry name" value="Amino acid/polyamine transporter I"/>
    <property type="match status" value="1"/>
</dbReference>
<keyword evidence="3 6" id="KW-1133">Transmembrane helix</keyword>
<feature type="region of interest" description="Disordered" evidence="5">
    <location>
        <begin position="577"/>
        <end position="646"/>
    </location>
</feature>
<keyword evidence="8" id="KW-1185">Reference proteome</keyword>
<evidence type="ECO:0000313" key="8">
    <source>
        <dbReference type="Proteomes" id="UP000646749"/>
    </source>
</evidence>
<organism evidence="7 8">
    <name type="scientific">Plantactinospora endophytica</name>
    <dbReference type="NCBI Taxonomy" id="673535"/>
    <lineage>
        <taxon>Bacteria</taxon>
        <taxon>Bacillati</taxon>
        <taxon>Actinomycetota</taxon>
        <taxon>Actinomycetes</taxon>
        <taxon>Micromonosporales</taxon>
        <taxon>Micromonosporaceae</taxon>
        <taxon>Plantactinospora</taxon>
    </lineage>
</organism>
<dbReference type="PANTHER" id="PTHR47704">
    <property type="entry name" value="POTASSIUM TRANSPORTER KIMA"/>
    <property type="match status" value="1"/>
</dbReference>
<evidence type="ECO:0000256" key="3">
    <source>
        <dbReference type="ARBA" id="ARBA00022989"/>
    </source>
</evidence>
<feature type="transmembrane region" description="Helical" evidence="6">
    <location>
        <begin position="159"/>
        <end position="183"/>
    </location>
</feature>
<feature type="transmembrane region" description="Helical" evidence="6">
    <location>
        <begin position="541"/>
        <end position="559"/>
    </location>
</feature>
<feature type="transmembrane region" description="Helical" evidence="6">
    <location>
        <begin position="454"/>
        <end position="476"/>
    </location>
</feature>
<dbReference type="InterPro" id="IPR002293">
    <property type="entry name" value="AA/rel_permease1"/>
</dbReference>
<keyword evidence="2 6" id="KW-0812">Transmembrane</keyword>
<feature type="compositionally biased region" description="Low complexity" evidence="5">
    <location>
        <begin position="595"/>
        <end position="609"/>
    </location>
</feature>
<feature type="region of interest" description="Disordered" evidence="5">
    <location>
        <begin position="1"/>
        <end position="29"/>
    </location>
</feature>
<feature type="transmembrane region" description="Helical" evidence="6">
    <location>
        <begin position="482"/>
        <end position="504"/>
    </location>
</feature>
<evidence type="ECO:0000256" key="2">
    <source>
        <dbReference type="ARBA" id="ARBA00022692"/>
    </source>
</evidence>
<evidence type="ECO:0000313" key="7">
    <source>
        <dbReference type="EMBL" id="GIG91385.1"/>
    </source>
</evidence>
<protein>
    <recommendedName>
        <fullName evidence="9">Amino acid permease</fullName>
    </recommendedName>
</protein>
<feature type="transmembrane region" description="Helical" evidence="6">
    <location>
        <begin position="279"/>
        <end position="300"/>
    </location>
</feature>
<feature type="transmembrane region" description="Helical" evidence="6">
    <location>
        <begin position="216"/>
        <end position="240"/>
    </location>
</feature>
<comment type="subcellular location">
    <subcellularLocation>
        <location evidence="1">Membrane</location>
        <topology evidence="1">Multi-pass membrane protein</topology>
    </subcellularLocation>
</comment>
<evidence type="ECO:0000256" key="6">
    <source>
        <dbReference type="SAM" id="Phobius"/>
    </source>
</evidence>
<feature type="transmembrane region" description="Helical" evidence="6">
    <location>
        <begin position="516"/>
        <end position="535"/>
    </location>
</feature>
<feature type="transmembrane region" description="Helical" evidence="6">
    <location>
        <begin position="246"/>
        <end position="267"/>
    </location>
</feature>
<dbReference type="EMBL" id="BONW01000037">
    <property type="protein sequence ID" value="GIG91385.1"/>
    <property type="molecule type" value="Genomic_DNA"/>
</dbReference>
<dbReference type="InterPro" id="IPR053153">
    <property type="entry name" value="APC_K+_Transporter"/>
</dbReference>